<dbReference type="SUPFAM" id="SSF56801">
    <property type="entry name" value="Acetyl-CoA synthetase-like"/>
    <property type="match status" value="1"/>
</dbReference>
<comment type="caution">
    <text evidence="1">The sequence shown here is derived from an EMBL/GenBank/DDBJ whole genome shotgun (WGS) entry which is preliminary data.</text>
</comment>
<accession>X1Q1U8</accession>
<feature type="non-terminal residue" evidence="1">
    <location>
        <position position="137"/>
    </location>
</feature>
<proteinExistence type="predicted"/>
<sequence>MEFDAILLPPRRASSVAQGLWPERTINDALDDCLATCPDKVALSALQVESGETTQLTYRELAGQAGRIAAGLASLGVAGPPQPASRSPACGLALHQRRAPRNLPLPAARCALSCRSRRPARPTCSRARSRRVCTSAA</sequence>
<dbReference type="EMBL" id="BARV01030793">
    <property type="protein sequence ID" value="GAI45040.1"/>
    <property type="molecule type" value="Genomic_DNA"/>
</dbReference>
<gene>
    <name evidence="1" type="ORF">S06H3_48852</name>
</gene>
<dbReference type="Gene3D" id="3.40.50.980">
    <property type="match status" value="1"/>
</dbReference>
<reference evidence="1" key="1">
    <citation type="journal article" date="2014" name="Front. Microbiol.">
        <title>High frequency of phylogenetically diverse reductive dehalogenase-homologous genes in deep subseafloor sedimentary metagenomes.</title>
        <authorList>
            <person name="Kawai M."/>
            <person name="Futagami T."/>
            <person name="Toyoda A."/>
            <person name="Takaki Y."/>
            <person name="Nishi S."/>
            <person name="Hori S."/>
            <person name="Arai W."/>
            <person name="Tsubouchi T."/>
            <person name="Morono Y."/>
            <person name="Uchiyama I."/>
            <person name="Ito T."/>
            <person name="Fujiyama A."/>
            <person name="Inagaki F."/>
            <person name="Takami H."/>
        </authorList>
    </citation>
    <scope>NUCLEOTIDE SEQUENCE</scope>
    <source>
        <strain evidence="1">Expedition CK06-06</strain>
    </source>
</reference>
<organism evidence="1">
    <name type="scientific">marine sediment metagenome</name>
    <dbReference type="NCBI Taxonomy" id="412755"/>
    <lineage>
        <taxon>unclassified sequences</taxon>
        <taxon>metagenomes</taxon>
        <taxon>ecological metagenomes</taxon>
    </lineage>
</organism>
<protein>
    <submittedName>
        <fullName evidence="1">Uncharacterized protein</fullName>
    </submittedName>
</protein>
<name>X1Q1U8_9ZZZZ</name>
<dbReference type="AlphaFoldDB" id="X1Q1U8"/>
<evidence type="ECO:0000313" key="1">
    <source>
        <dbReference type="EMBL" id="GAI45040.1"/>
    </source>
</evidence>